<sequence>MRGIPQIPIPDDLLDRLREDPTRAPEIIALASAHLHAPQADKWIAEQRSRYAQDDHWFASAAKAKHATLARFEGAATGIGGIITMIPDLVGLAWIQSRLCFYVAAAYGYDPYDPMRPAEMLVLHEVYEDPVTARKALDGEEQHMAMHFVDRKLNSDIARDEALAVKLMTYVGKRGAKRMAGRMIPGFAIIFNATANELDTRRMADRAIAFYGGEQAKKKRRLLRR</sequence>
<gene>
    <name evidence="1" type="ORF">LRS13_01815</name>
</gene>
<name>A0ABY5PI11_9ACTN</name>
<protein>
    <submittedName>
        <fullName evidence="1">EcsC family protein</fullName>
    </submittedName>
</protein>
<proteinExistence type="predicted"/>
<organism evidence="1 2">
    <name type="scientific">Svornostia abyssi</name>
    <dbReference type="NCBI Taxonomy" id="2898438"/>
    <lineage>
        <taxon>Bacteria</taxon>
        <taxon>Bacillati</taxon>
        <taxon>Actinomycetota</taxon>
        <taxon>Thermoleophilia</taxon>
        <taxon>Solirubrobacterales</taxon>
        <taxon>Baekduiaceae</taxon>
        <taxon>Svornostia</taxon>
    </lineage>
</organism>
<evidence type="ECO:0000313" key="2">
    <source>
        <dbReference type="Proteomes" id="UP001058860"/>
    </source>
</evidence>
<dbReference type="Pfam" id="PF12787">
    <property type="entry name" value="EcsC"/>
    <property type="match status" value="1"/>
</dbReference>
<dbReference type="InterPro" id="IPR024787">
    <property type="entry name" value="EcsC"/>
</dbReference>
<keyword evidence="2" id="KW-1185">Reference proteome</keyword>
<dbReference type="Proteomes" id="UP001058860">
    <property type="component" value="Chromosome"/>
</dbReference>
<accession>A0ABY5PI11</accession>
<dbReference type="EMBL" id="CP088295">
    <property type="protein sequence ID" value="UUY04293.1"/>
    <property type="molecule type" value="Genomic_DNA"/>
</dbReference>
<dbReference type="RefSeq" id="WP_353864779.1">
    <property type="nucleotide sequence ID" value="NZ_CP088295.1"/>
</dbReference>
<reference evidence="2" key="1">
    <citation type="submission" date="2021-11" db="EMBL/GenBank/DDBJ databases">
        <title>Cultivation dependent microbiological survey of springs from the worlds oldest radium mine currently devoted to the extraction of radon-saturated water.</title>
        <authorList>
            <person name="Kapinusova G."/>
            <person name="Smrhova T."/>
            <person name="Strejcek M."/>
            <person name="Suman J."/>
            <person name="Jani K."/>
            <person name="Pajer P."/>
            <person name="Uhlik O."/>
        </authorList>
    </citation>
    <scope>NUCLEOTIDE SEQUENCE [LARGE SCALE GENOMIC DNA]</scope>
    <source>
        <strain evidence="2">J379</strain>
    </source>
</reference>
<evidence type="ECO:0000313" key="1">
    <source>
        <dbReference type="EMBL" id="UUY04293.1"/>
    </source>
</evidence>